<dbReference type="EMBL" id="BMAV01022125">
    <property type="protein sequence ID" value="GFY76739.1"/>
    <property type="molecule type" value="Genomic_DNA"/>
</dbReference>
<dbReference type="Proteomes" id="UP000886998">
    <property type="component" value="Unassembled WGS sequence"/>
</dbReference>
<protein>
    <submittedName>
        <fullName evidence="1">Uncharacterized protein</fullName>
    </submittedName>
</protein>
<proteinExistence type="predicted"/>
<keyword evidence="2" id="KW-1185">Reference proteome</keyword>
<sequence length="82" mass="9023">MPLILELITEPSHLHSLVTTESSITSQSSLISESIESQPTTFQGNRHLQNLPTESSSILQPSLISDSIELQSTTSQENIEIF</sequence>
<gene>
    <name evidence="1" type="ORF">TNIN_262961</name>
</gene>
<dbReference type="AlphaFoldDB" id="A0A8X6YVY8"/>
<accession>A0A8X6YVY8</accession>
<name>A0A8X6YVY8_9ARAC</name>
<evidence type="ECO:0000313" key="1">
    <source>
        <dbReference type="EMBL" id="GFY76739.1"/>
    </source>
</evidence>
<evidence type="ECO:0000313" key="2">
    <source>
        <dbReference type="Proteomes" id="UP000886998"/>
    </source>
</evidence>
<comment type="caution">
    <text evidence="1">The sequence shown here is derived from an EMBL/GenBank/DDBJ whole genome shotgun (WGS) entry which is preliminary data.</text>
</comment>
<organism evidence="1 2">
    <name type="scientific">Trichonephila inaurata madagascariensis</name>
    <dbReference type="NCBI Taxonomy" id="2747483"/>
    <lineage>
        <taxon>Eukaryota</taxon>
        <taxon>Metazoa</taxon>
        <taxon>Ecdysozoa</taxon>
        <taxon>Arthropoda</taxon>
        <taxon>Chelicerata</taxon>
        <taxon>Arachnida</taxon>
        <taxon>Araneae</taxon>
        <taxon>Araneomorphae</taxon>
        <taxon>Entelegynae</taxon>
        <taxon>Araneoidea</taxon>
        <taxon>Nephilidae</taxon>
        <taxon>Trichonephila</taxon>
        <taxon>Trichonephila inaurata</taxon>
    </lineage>
</organism>
<dbReference type="OrthoDB" id="8333687at2759"/>
<reference evidence="1" key="1">
    <citation type="submission" date="2020-08" db="EMBL/GenBank/DDBJ databases">
        <title>Multicomponent nature underlies the extraordinary mechanical properties of spider dragline silk.</title>
        <authorList>
            <person name="Kono N."/>
            <person name="Nakamura H."/>
            <person name="Mori M."/>
            <person name="Yoshida Y."/>
            <person name="Ohtoshi R."/>
            <person name="Malay A.D."/>
            <person name="Moran D.A.P."/>
            <person name="Tomita M."/>
            <person name="Numata K."/>
            <person name="Arakawa K."/>
        </authorList>
    </citation>
    <scope>NUCLEOTIDE SEQUENCE</scope>
</reference>